<dbReference type="STRING" id="1661398.A0A482W6R4"/>
<sequence>RVRIIGGQPGSIGQFPFVAAINVQTANSRFFCGGTFFKNQWIITAGQCVDGAILFTINLGSVLLDGSSRRRRSYQLNQIFELLDGGKSVM</sequence>
<dbReference type="OrthoDB" id="6768439at2759"/>
<dbReference type="InterPro" id="IPR043504">
    <property type="entry name" value="Peptidase_S1_PA_chymotrypsin"/>
</dbReference>
<dbReference type="PANTHER" id="PTHR24276:SF98">
    <property type="entry name" value="FI18310P1-RELATED"/>
    <property type="match status" value="1"/>
</dbReference>
<name>A0A482W6R4_ASBVE</name>
<reference evidence="6 7" key="1">
    <citation type="submission" date="2017-03" db="EMBL/GenBank/DDBJ databases">
        <title>Genome of the blue death feigning beetle - Asbolus verrucosus.</title>
        <authorList>
            <person name="Rider S.D."/>
        </authorList>
    </citation>
    <scope>NUCLEOTIDE SEQUENCE [LARGE SCALE GENOMIC DNA]</scope>
    <source>
        <strain evidence="6">Butters</strain>
        <tissue evidence="6">Head and leg muscle</tissue>
    </source>
</reference>
<dbReference type="AlphaFoldDB" id="A0A482W6R4"/>
<protein>
    <submittedName>
        <fullName evidence="6">Trypsin domain containing protein</fullName>
    </submittedName>
</protein>
<gene>
    <name evidence="6" type="ORF">BDFB_014865</name>
</gene>
<dbReference type="EMBL" id="QDEB01022657">
    <property type="protein sequence ID" value="RZC40834.1"/>
    <property type="molecule type" value="Genomic_DNA"/>
</dbReference>
<dbReference type="Pfam" id="PF00089">
    <property type="entry name" value="Trypsin"/>
    <property type="match status" value="1"/>
</dbReference>
<dbReference type="InterPro" id="IPR050430">
    <property type="entry name" value="Peptidase_S1"/>
</dbReference>
<feature type="non-terminal residue" evidence="6">
    <location>
        <position position="1"/>
    </location>
</feature>
<keyword evidence="4" id="KW-1015">Disulfide bond</keyword>
<evidence type="ECO:0000313" key="6">
    <source>
        <dbReference type="EMBL" id="RZC40834.1"/>
    </source>
</evidence>
<dbReference type="SUPFAM" id="SSF50494">
    <property type="entry name" value="Trypsin-like serine proteases"/>
    <property type="match status" value="1"/>
</dbReference>
<evidence type="ECO:0000256" key="2">
    <source>
        <dbReference type="ARBA" id="ARBA00022801"/>
    </source>
</evidence>
<organism evidence="6 7">
    <name type="scientific">Asbolus verrucosus</name>
    <name type="common">Desert ironclad beetle</name>
    <dbReference type="NCBI Taxonomy" id="1661398"/>
    <lineage>
        <taxon>Eukaryota</taxon>
        <taxon>Metazoa</taxon>
        <taxon>Ecdysozoa</taxon>
        <taxon>Arthropoda</taxon>
        <taxon>Hexapoda</taxon>
        <taxon>Insecta</taxon>
        <taxon>Pterygota</taxon>
        <taxon>Neoptera</taxon>
        <taxon>Endopterygota</taxon>
        <taxon>Coleoptera</taxon>
        <taxon>Polyphaga</taxon>
        <taxon>Cucujiformia</taxon>
        <taxon>Tenebrionidae</taxon>
        <taxon>Pimeliinae</taxon>
        <taxon>Asbolus</taxon>
    </lineage>
</organism>
<dbReference type="PANTHER" id="PTHR24276">
    <property type="entry name" value="POLYSERASE-RELATED"/>
    <property type="match status" value="1"/>
</dbReference>
<evidence type="ECO:0000256" key="3">
    <source>
        <dbReference type="ARBA" id="ARBA00022825"/>
    </source>
</evidence>
<dbReference type="Proteomes" id="UP000292052">
    <property type="component" value="Unassembled WGS sequence"/>
</dbReference>
<dbReference type="Gene3D" id="2.40.10.10">
    <property type="entry name" value="Trypsin-like serine proteases"/>
    <property type="match status" value="1"/>
</dbReference>
<keyword evidence="3" id="KW-0720">Serine protease</keyword>
<keyword evidence="2" id="KW-0378">Hydrolase</keyword>
<proteinExistence type="predicted"/>
<evidence type="ECO:0000256" key="1">
    <source>
        <dbReference type="ARBA" id="ARBA00022670"/>
    </source>
</evidence>
<evidence type="ECO:0000313" key="7">
    <source>
        <dbReference type="Proteomes" id="UP000292052"/>
    </source>
</evidence>
<evidence type="ECO:0000256" key="4">
    <source>
        <dbReference type="ARBA" id="ARBA00023157"/>
    </source>
</evidence>
<keyword evidence="7" id="KW-1185">Reference proteome</keyword>
<comment type="caution">
    <text evidence="6">The sequence shown here is derived from an EMBL/GenBank/DDBJ whole genome shotgun (WGS) entry which is preliminary data.</text>
</comment>
<dbReference type="InterPro" id="IPR001254">
    <property type="entry name" value="Trypsin_dom"/>
</dbReference>
<dbReference type="GO" id="GO:0004252">
    <property type="term" value="F:serine-type endopeptidase activity"/>
    <property type="evidence" value="ECO:0007669"/>
    <property type="project" value="InterPro"/>
</dbReference>
<keyword evidence="1" id="KW-0645">Protease</keyword>
<dbReference type="GO" id="GO:0006508">
    <property type="term" value="P:proteolysis"/>
    <property type="evidence" value="ECO:0007669"/>
    <property type="project" value="UniProtKB-KW"/>
</dbReference>
<feature type="non-terminal residue" evidence="6">
    <location>
        <position position="90"/>
    </location>
</feature>
<feature type="domain" description="Peptidase S1" evidence="5">
    <location>
        <begin position="4"/>
        <end position="61"/>
    </location>
</feature>
<accession>A0A482W6R4</accession>
<dbReference type="InterPro" id="IPR009003">
    <property type="entry name" value="Peptidase_S1_PA"/>
</dbReference>
<evidence type="ECO:0000259" key="5">
    <source>
        <dbReference type="Pfam" id="PF00089"/>
    </source>
</evidence>